<comment type="caution">
    <text evidence="1">The sequence shown here is derived from an EMBL/GenBank/DDBJ whole genome shotgun (WGS) entry which is preliminary data.</text>
</comment>
<sequence>MEQIAKKLQKELKKDLEKVVVKAIGEINMVRSYLKKQEDKRKMNDEIKEAKNALNLASPTLEKAVKGQFGKKLTTVLEKQKENLDHF</sequence>
<keyword evidence="2" id="KW-1185">Reference proteome</keyword>
<reference evidence="1 2" key="1">
    <citation type="submission" date="2017-05" db="EMBL/GenBank/DDBJ databases">
        <title>Vagococcus spp. assemblies.</title>
        <authorList>
            <person name="Gulvik C.A."/>
        </authorList>
    </citation>
    <scope>NUCLEOTIDE SEQUENCE [LARGE SCALE GENOMIC DNA]</scope>
    <source>
        <strain evidence="1 2">DSM 24756</strain>
    </source>
</reference>
<organism evidence="1 2">
    <name type="scientific">Vagococcus entomophilus</name>
    <dbReference type="NCBI Taxonomy" id="1160095"/>
    <lineage>
        <taxon>Bacteria</taxon>
        <taxon>Bacillati</taxon>
        <taxon>Bacillota</taxon>
        <taxon>Bacilli</taxon>
        <taxon>Lactobacillales</taxon>
        <taxon>Enterococcaceae</taxon>
        <taxon>Vagococcus</taxon>
    </lineage>
</organism>
<gene>
    <name evidence="1" type="ORF">CBF30_10635</name>
</gene>
<dbReference type="Proteomes" id="UP000288669">
    <property type="component" value="Unassembled WGS sequence"/>
</dbReference>
<accession>A0A430AF03</accession>
<protein>
    <submittedName>
        <fullName evidence="1">Uncharacterized protein</fullName>
    </submittedName>
</protein>
<dbReference type="AlphaFoldDB" id="A0A430AF03"/>
<evidence type="ECO:0000313" key="2">
    <source>
        <dbReference type="Proteomes" id="UP000288669"/>
    </source>
</evidence>
<evidence type="ECO:0000313" key="1">
    <source>
        <dbReference type="EMBL" id="RSU06165.1"/>
    </source>
</evidence>
<dbReference type="EMBL" id="NGJZ01000004">
    <property type="protein sequence ID" value="RSU06165.1"/>
    <property type="molecule type" value="Genomic_DNA"/>
</dbReference>
<dbReference type="OrthoDB" id="2361688at2"/>
<proteinExistence type="predicted"/>
<name>A0A430AF03_9ENTE</name>
<dbReference type="RefSeq" id="WP_126826515.1">
    <property type="nucleotide sequence ID" value="NZ_JBHLWU010000003.1"/>
</dbReference>